<evidence type="ECO:0000313" key="2">
    <source>
        <dbReference type="Proteomes" id="UP001369247"/>
    </source>
</evidence>
<dbReference type="EMBL" id="JAXUHJ010000009">
    <property type="protein sequence ID" value="MEJ8542979.1"/>
    <property type="molecule type" value="Genomic_DNA"/>
</dbReference>
<comment type="caution">
    <text evidence="1">The sequence shown here is derived from an EMBL/GenBank/DDBJ whole genome shotgun (WGS) entry which is preliminary data.</text>
</comment>
<proteinExistence type="predicted"/>
<sequence>MDSDKLLSALIILVLVAAFITALAAPLLPSDDDRVVKENFTLEKTGASDVKYVNLDIESNATGVLLAFTKNSGNVYNIETERDEGSVAPSVNHTVDGENLNINVKMDGGAARVLLSNEYTYNITIRSKVGGFTAILSNDSRIDTLNSTIEYAGGGTLVIGRTAFKNISMSVNTRGFYITETQPDIQGNGSIYTDVNIGGTTLAMNKLRNLRIMADVDYGGISFEPRGFNVISNRTGHLEMEGDSYRTADSRVDIINRVGLGGFSMIPYMLPFGFQ</sequence>
<dbReference type="RefSeq" id="WP_074358458.1">
    <property type="nucleotide sequence ID" value="NZ_JAXUHJ010000009.1"/>
</dbReference>
<organism evidence="1 2">
    <name type="scientific">Methanothermobacter wolfeii</name>
    <name type="common">Methanobacterium wolfei</name>
    <dbReference type="NCBI Taxonomy" id="145261"/>
    <lineage>
        <taxon>Archaea</taxon>
        <taxon>Methanobacteriati</taxon>
        <taxon>Methanobacteriota</taxon>
        <taxon>Methanomada group</taxon>
        <taxon>Methanobacteria</taxon>
        <taxon>Methanobacteriales</taxon>
        <taxon>Methanobacteriaceae</taxon>
        <taxon>Methanothermobacter</taxon>
    </lineage>
</organism>
<evidence type="ECO:0000313" key="1">
    <source>
        <dbReference type="EMBL" id="MEJ8542979.1"/>
    </source>
</evidence>
<protein>
    <recommendedName>
        <fullName evidence="3">Adhesin domain-containing protein</fullName>
    </recommendedName>
</protein>
<dbReference type="Proteomes" id="UP001369247">
    <property type="component" value="Unassembled WGS sequence"/>
</dbReference>
<evidence type="ECO:0008006" key="3">
    <source>
        <dbReference type="Google" id="ProtNLM"/>
    </source>
</evidence>
<keyword evidence="2" id="KW-1185">Reference proteome</keyword>
<reference evidence="1 2" key="1">
    <citation type="submission" date="2023-12" db="EMBL/GenBank/DDBJ databases">
        <title>Phenotypic and Genomic Characterization of Methanothermobacter wolfeii Strain BSEL, a CO2-Capturing Archaeon with Minimal Nutrient Requirements.</title>
        <authorList>
            <person name="Ale Enriquez F."/>
            <person name="Ahring B.K."/>
        </authorList>
    </citation>
    <scope>NUCLEOTIDE SEQUENCE [LARGE SCALE GENOMIC DNA]</scope>
    <source>
        <strain evidence="1 2">BSEL-1</strain>
    </source>
</reference>
<accession>A0ABU8TV94</accession>
<name>A0ABU8TV94_METWO</name>
<gene>
    <name evidence="1" type="ORF">U2150_05690</name>
</gene>